<accession>A0ABW2HHI1</accession>
<dbReference type="SUPFAM" id="SSF46894">
    <property type="entry name" value="C-terminal effector domain of the bipartite response regulators"/>
    <property type="match status" value="1"/>
</dbReference>
<dbReference type="EMBL" id="JBHTBJ010000001">
    <property type="protein sequence ID" value="MFC7272682.1"/>
    <property type="molecule type" value="Genomic_DNA"/>
</dbReference>
<feature type="domain" description="OmpR/PhoB-type" evidence="3">
    <location>
        <begin position="22"/>
        <end position="97"/>
    </location>
</feature>
<dbReference type="InterPro" id="IPR005158">
    <property type="entry name" value="BTAD"/>
</dbReference>
<keyword evidence="2" id="KW-0238">DNA-binding</keyword>
<evidence type="ECO:0000313" key="5">
    <source>
        <dbReference type="EMBL" id="MFC7272682.1"/>
    </source>
</evidence>
<dbReference type="Pfam" id="PF13424">
    <property type="entry name" value="TPR_12"/>
    <property type="match status" value="1"/>
</dbReference>
<dbReference type="InterPro" id="IPR016032">
    <property type="entry name" value="Sig_transdc_resp-reg_C-effctor"/>
</dbReference>
<comment type="similarity">
    <text evidence="1">Belongs to the AfsR/DnrI/RedD regulatory family.</text>
</comment>
<dbReference type="InterPro" id="IPR002182">
    <property type="entry name" value="NB-ARC"/>
</dbReference>
<comment type="caution">
    <text evidence="5">The sequence shown here is derived from an EMBL/GenBank/DDBJ whole genome shotgun (WGS) entry which is preliminary data.</text>
</comment>
<dbReference type="SUPFAM" id="SSF52540">
    <property type="entry name" value="P-loop containing nucleoside triphosphate hydrolases"/>
    <property type="match status" value="1"/>
</dbReference>
<evidence type="ECO:0000259" key="3">
    <source>
        <dbReference type="SMART" id="SM00862"/>
    </source>
</evidence>
<dbReference type="PRINTS" id="PR00364">
    <property type="entry name" value="DISEASERSIST"/>
</dbReference>
<keyword evidence="6" id="KW-1185">Reference proteome</keyword>
<feature type="domain" description="Bacterial transcriptional activator" evidence="4">
    <location>
        <begin position="104"/>
        <end position="244"/>
    </location>
</feature>
<dbReference type="Pfam" id="PF00486">
    <property type="entry name" value="Trans_reg_C"/>
    <property type="match status" value="1"/>
</dbReference>
<dbReference type="Pfam" id="PF03704">
    <property type="entry name" value="BTAD"/>
    <property type="match status" value="1"/>
</dbReference>
<dbReference type="Proteomes" id="UP001596548">
    <property type="component" value="Unassembled WGS sequence"/>
</dbReference>
<evidence type="ECO:0000313" key="6">
    <source>
        <dbReference type="Proteomes" id="UP001596548"/>
    </source>
</evidence>
<dbReference type="InterPro" id="IPR027417">
    <property type="entry name" value="P-loop_NTPase"/>
</dbReference>
<evidence type="ECO:0000259" key="4">
    <source>
        <dbReference type="SMART" id="SM01043"/>
    </source>
</evidence>
<gene>
    <name evidence="5" type="ORF">ACFQS1_01710</name>
</gene>
<protein>
    <submittedName>
        <fullName evidence="5">BTAD domain-containing putative transcriptional regulator</fullName>
    </submittedName>
</protein>
<dbReference type="InterPro" id="IPR036388">
    <property type="entry name" value="WH-like_DNA-bd_sf"/>
</dbReference>
<sequence length="1000" mass="106992">MREGIGVIYGVLGDLEVRASTGVPVELPRGHALAVLAALLIRPNRQLSTPDLIEAAWGDSEVRPAQLHKAVSALRKLFAEAGRPAAIKTYNRFGYGVQAADDELDLLAFQRLVEWADADRAKGETGEEAEHLRAALDLWRGTKPLSNVPLGGFGREIEALRARRKRCAIRLFTLQIQRGEHASVLDDLEQFAVEYPEDAQLCKLRMFALYLAGHADDATAAYESFEEAGGGADRTLRRLAYAMAVRNDHEVAKAIGAESRPAPASAVARPAPLPRQLPPSPAHFVGREGLLAELTWLLREPRMRVLVISGAGGMGKTALALTAAHAAAHAYPGGQLWADLRGTTDQPSDPAEVLAEFLRGLGEPAVPETLRERAALFRSLAADRRMLVVLDDAADSAQIRDLIPGGGDCVVLVTARRRLPGIEAATHQVAPLRALDDETASALFREIVAAGHVDLTGEGEAVTAVVRLCGGLPLAVRIAAMLRVEDFHRPTAELWRRLSDQGPDAFVYGQQSLARTLGAGLAPLDDRARELFLGLGLLGLPTFGEWAAAAVLDEPGPAAGRALSQLAAVGMIEPVAAGPRYRFHDLTRDYARAHAPESADVPARVCRALLTLTRRAHEAIYGGQFDVVHSNLPDVAVPPAELAAATAEPLQWLDRERSSLRATVEQAAALGLTEVCWDLAVSAHEFYALRGYFDDWRVTHEVALAACRAAGDRRGEALVVTALGQPPLVASGCPAVSGVPELETAFRLLTEAGERHGRAIALRTLANALRRRGELTRPLRLFQEALDGYRRSGDDVGVQQTLRFIGQTQLDLGDADAAVTTLREAERMARHQGQPRLINPTLYWIGLAQLVRGDLGAAREAFEEILDGAPLAQAYAMHGLGELALASGDREAAHERLELAGALAAESADAVLAGRIWLSLAALAPAPTAGSRADDRTAALLRAQAAFHSCGAIHLEVEALVALAEAYASRGLPEAAASARRQVGEVYDAVGVPMPDRKHA</sequence>
<dbReference type="Gene3D" id="1.25.40.10">
    <property type="entry name" value="Tetratricopeptide repeat domain"/>
    <property type="match status" value="2"/>
</dbReference>
<dbReference type="Gene3D" id="3.40.50.300">
    <property type="entry name" value="P-loop containing nucleotide triphosphate hydrolases"/>
    <property type="match status" value="1"/>
</dbReference>
<dbReference type="SUPFAM" id="SSF48452">
    <property type="entry name" value="TPR-like"/>
    <property type="match status" value="2"/>
</dbReference>
<evidence type="ECO:0000256" key="1">
    <source>
        <dbReference type="ARBA" id="ARBA00005820"/>
    </source>
</evidence>
<dbReference type="InterPro" id="IPR001867">
    <property type="entry name" value="OmpR/PhoB-type_DNA-bd"/>
</dbReference>
<proteinExistence type="inferred from homology"/>
<reference evidence="6" key="1">
    <citation type="journal article" date="2019" name="Int. J. Syst. Evol. Microbiol.">
        <title>The Global Catalogue of Microorganisms (GCM) 10K type strain sequencing project: providing services to taxonomists for standard genome sequencing and annotation.</title>
        <authorList>
            <consortium name="The Broad Institute Genomics Platform"/>
            <consortium name="The Broad Institute Genome Sequencing Center for Infectious Disease"/>
            <person name="Wu L."/>
            <person name="Ma J."/>
        </authorList>
    </citation>
    <scope>NUCLEOTIDE SEQUENCE [LARGE SCALE GENOMIC DNA]</scope>
    <source>
        <strain evidence="6">XZYJT-10</strain>
    </source>
</reference>
<dbReference type="Gene3D" id="1.10.10.10">
    <property type="entry name" value="Winged helix-like DNA-binding domain superfamily/Winged helix DNA-binding domain"/>
    <property type="match status" value="1"/>
</dbReference>
<dbReference type="RefSeq" id="WP_378964074.1">
    <property type="nucleotide sequence ID" value="NZ_JBHTBJ010000001.1"/>
</dbReference>
<name>A0ABW2HHI1_9ACTN</name>
<dbReference type="Pfam" id="PF00931">
    <property type="entry name" value="NB-ARC"/>
    <property type="match status" value="1"/>
</dbReference>
<dbReference type="InterPro" id="IPR011990">
    <property type="entry name" value="TPR-like_helical_dom_sf"/>
</dbReference>
<dbReference type="PANTHER" id="PTHR47691">
    <property type="entry name" value="REGULATOR-RELATED"/>
    <property type="match status" value="1"/>
</dbReference>
<dbReference type="SMART" id="SM00862">
    <property type="entry name" value="Trans_reg_C"/>
    <property type="match status" value="1"/>
</dbReference>
<dbReference type="SMART" id="SM01043">
    <property type="entry name" value="BTAD"/>
    <property type="match status" value="1"/>
</dbReference>
<evidence type="ECO:0000256" key="2">
    <source>
        <dbReference type="ARBA" id="ARBA00023125"/>
    </source>
</evidence>
<organism evidence="5 6">
    <name type="scientific">Paractinoplanes rhizophilus</name>
    <dbReference type="NCBI Taxonomy" id="1416877"/>
    <lineage>
        <taxon>Bacteria</taxon>
        <taxon>Bacillati</taxon>
        <taxon>Actinomycetota</taxon>
        <taxon>Actinomycetes</taxon>
        <taxon>Micromonosporales</taxon>
        <taxon>Micromonosporaceae</taxon>
        <taxon>Paractinoplanes</taxon>
    </lineage>
</organism>
<dbReference type="PANTHER" id="PTHR47691:SF3">
    <property type="entry name" value="HTH-TYPE TRANSCRIPTIONAL REGULATOR RV0890C-RELATED"/>
    <property type="match status" value="1"/>
</dbReference>